<reference evidence="3 4" key="1">
    <citation type="submission" date="2019-02" db="EMBL/GenBank/DDBJ databases">
        <title>Deep-cultivation of Planctomycetes and their phenomic and genomic characterization uncovers novel biology.</title>
        <authorList>
            <person name="Wiegand S."/>
            <person name="Jogler M."/>
            <person name="Boedeker C."/>
            <person name="Pinto D."/>
            <person name="Vollmers J."/>
            <person name="Rivas-Marin E."/>
            <person name="Kohn T."/>
            <person name="Peeters S.H."/>
            <person name="Heuer A."/>
            <person name="Rast P."/>
            <person name="Oberbeckmann S."/>
            <person name="Bunk B."/>
            <person name="Jeske O."/>
            <person name="Meyerdierks A."/>
            <person name="Storesund J.E."/>
            <person name="Kallscheuer N."/>
            <person name="Luecker S."/>
            <person name="Lage O.M."/>
            <person name="Pohl T."/>
            <person name="Merkel B.J."/>
            <person name="Hornburger P."/>
            <person name="Mueller R.-W."/>
            <person name="Bruemmer F."/>
            <person name="Labrenz M."/>
            <person name="Spormann A.M."/>
            <person name="Op den Camp H."/>
            <person name="Overmann J."/>
            <person name="Amann R."/>
            <person name="Jetten M.S.M."/>
            <person name="Mascher T."/>
            <person name="Medema M.H."/>
            <person name="Devos D.P."/>
            <person name="Kaster A.-K."/>
            <person name="Ovreas L."/>
            <person name="Rohde M."/>
            <person name="Galperin M.Y."/>
            <person name="Jogler C."/>
        </authorList>
    </citation>
    <scope>NUCLEOTIDE SEQUENCE [LARGE SCALE GENOMIC DNA]</scope>
    <source>
        <strain evidence="3 4">Pan161</strain>
    </source>
</reference>
<keyword evidence="4" id="KW-1185">Reference proteome</keyword>
<dbReference type="Proteomes" id="UP000316855">
    <property type="component" value="Chromosome"/>
</dbReference>
<dbReference type="Pfam" id="PF04972">
    <property type="entry name" value="BON"/>
    <property type="match status" value="2"/>
</dbReference>
<name>A0A517VM59_9PLAN</name>
<dbReference type="KEGG" id="gax:Pan161_56670"/>
<organism evidence="3 4">
    <name type="scientific">Gimesia algae</name>
    <dbReference type="NCBI Taxonomy" id="2527971"/>
    <lineage>
        <taxon>Bacteria</taxon>
        <taxon>Pseudomonadati</taxon>
        <taxon>Planctomycetota</taxon>
        <taxon>Planctomycetia</taxon>
        <taxon>Planctomycetales</taxon>
        <taxon>Planctomycetaceae</taxon>
        <taxon>Gimesia</taxon>
    </lineage>
</organism>
<dbReference type="OrthoDB" id="282501at2"/>
<feature type="region of interest" description="Disordered" evidence="1">
    <location>
        <begin position="275"/>
        <end position="296"/>
    </location>
</feature>
<evidence type="ECO:0000313" key="3">
    <source>
        <dbReference type="EMBL" id="QDT93980.1"/>
    </source>
</evidence>
<feature type="domain" description="BON" evidence="2">
    <location>
        <begin position="183"/>
        <end position="254"/>
    </location>
</feature>
<feature type="compositionally biased region" description="Pro residues" evidence="1">
    <location>
        <begin position="275"/>
        <end position="290"/>
    </location>
</feature>
<dbReference type="AlphaFoldDB" id="A0A517VM59"/>
<proteinExistence type="predicted"/>
<dbReference type="PANTHER" id="PTHR34606:SF15">
    <property type="entry name" value="BON DOMAIN-CONTAINING PROTEIN"/>
    <property type="match status" value="1"/>
</dbReference>
<dbReference type="InterPro" id="IPR051686">
    <property type="entry name" value="Lipoprotein_DolP"/>
</dbReference>
<dbReference type="PROSITE" id="PS50914">
    <property type="entry name" value="BON"/>
    <property type="match status" value="2"/>
</dbReference>
<dbReference type="InterPro" id="IPR007055">
    <property type="entry name" value="BON_dom"/>
</dbReference>
<evidence type="ECO:0000256" key="1">
    <source>
        <dbReference type="SAM" id="MobiDB-lite"/>
    </source>
</evidence>
<evidence type="ECO:0000313" key="4">
    <source>
        <dbReference type="Proteomes" id="UP000316855"/>
    </source>
</evidence>
<dbReference type="RefSeq" id="WP_145231937.1">
    <property type="nucleotide sequence ID" value="NZ_CP036343.1"/>
</dbReference>
<dbReference type="Gene3D" id="3.30.1340.30">
    <property type="match status" value="2"/>
</dbReference>
<dbReference type="EMBL" id="CP036343">
    <property type="protein sequence ID" value="QDT93980.1"/>
    <property type="molecule type" value="Genomic_DNA"/>
</dbReference>
<feature type="domain" description="BON" evidence="2">
    <location>
        <begin position="47"/>
        <end position="114"/>
    </location>
</feature>
<protein>
    <submittedName>
        <fullName evidence="3">Periplasmic protein</fullName>
    </submittedName>
</protein>
<accession>A0A517VM59</accession>
<gene>
    <name evidence="3" type="ORF">Pan161_56670</name>
</gene>
<sequence>MKRYRKWVLTLGIMAVTPGITMAGPLDFFSKKSEQSSSTAVSGKVTNNQKVANEIADALRSARLTGYNMEIEYNKGVAVLSGKIPTAAQKTQATRLISRIDGVSRVDNRLEVTEVATNSAPARGPEPQKSSLNPFRRTNEITQASAADPFLKGSLKQAQFEQSVENRRSNIETVAYQAPAPRSAAPSNQQMAEQLAKALGPALASAHEVEIRYKNGTAILQGSIGSPQEKQMATQIAQRVPGVRAVENNLQLMQAAPQQTSMIQPTNYMNYQAPHPGPAGPPAMGPPPGHPAMGGHPGMAPQPGMGPGPTSQVYNSPHLPESAWPTYANYPNYAQVAYPSEYSASAFPYIGPFYPYPQVPLGWREAQLEWDDGSWKLNFRPRTSRWWWFMNPKNW</sequence>
<dbReference type="PANTHER" id="PTHR34606">
    <property type="entry name" value="BON DOMAIN-CONTAINING PROTEIN"/>
    <property type="match status" value="1"/>
</dbReference>
<evidence type="ECO:0000259" key="2">
    <source>
        <dbReference type="PROSITE" id="PS50914"/>
    </source>
</evidence>